<sequence>MSRSEKLEKDREGRFICPQCRKPMTSISRTFCEIERWKWNSKTKKYEKLPTDSKDQCMCDRCGQAINFDICENLSNQEDS</sequence>
<accession>X1R8J7</accession>
<name>X1R8J7_9ZZZZ</name>
<dbReference type="EMBL" id="BARW01006510">
    <property type="protein sequence ID" value="GAI76888.1"/>
    <property type="molecule type" value="Genomic_DNA"/>
</dbReference>
<proteinExistence type="predicted"/>
<evidence type="ECO:0000313" key="1">
    <source>
        <dbReference type="EMBL" id="GAI76888.1"/>
    </source>
</evidence>
<protein>
    <submittedName>
        <fullName evidence="1">Uncharacterized protein</fullName>
    </submittedName>
</protein>
<organism evidence="1">
    <name type="scientific">marine sediment metagenome</name>
    <dbReference type="NCBI Taxonomy" id="412755"/>
    <lineage>
        <taxon>unclassified sequences</taxon>
        <taxon>metagenomes</taxon>
        <taxon>ecological metagenomes</taxon>
    </lineage>
</organism>
<reference evidence="1" key="1">
    <citation type="journal article" date="2014" name="Front. Microbiol.">
        <title>High frequency of phylogenetically diverse reductive dehalogenase-homologous genes in deep subseafloor sedimentary metagenomes.</title>
        <authorList>
            <person name="Kawai M."/>
            <person name="Futagami T."/>
            <person name="Toyoda A."/>
            <person name="Takaki Y."/>
            <person name="Nishi S."/>
            <person name="Hori S."/>
            <person name="Arai W."/>
            <person name="Tsubouchi T."/>
            <person name="Morono Y."/>
            <person name="Uchiyama I."/>
            <person name="Ito T."/>
            <person name="Fujiyama A."/>
            <person name="Inagaki F."/>
            <person name="Takami H."/>
        </authorList>
    </citation>
    <scope>NUCLEOTIDE SEQUENCE</scope>
    <source>
        <strain evidence="1">Expedition CK06-06</strain>
    </source>
</reference>
<comment type="caution">
    <text evidence="1">The sequence shown here is derived from an EMBL/GenBank/DDBJ whole genome shotgun (WGS) entry which is preliminary data.</text>
</comment>
<dbReference type="AlphaFoldDB" id="X1R8J7"/>
<gene>
    <name evidence="1" type="ORF">S12H4_13674</name>
</gene>